<dbReference type="AlphaFoldDB" id="A0A1T5P122"/>
<name>A0A1T5P122_9BACT</name>
<evidence type="ECO:0000313" key="4">
    <source>
        <dbReference type="Proteomes" id="UP000190166"/>
    </source>
</evidence>
<protein>
    <submittedName>
        <fullName evidence="3">Uncharacterized protein</fullName>
    </submittedName>
</protein>
<feature type="signal peptide" evidence="2">
    <location>
        <begin position="1"/>
        <end position="24"/>
    </location>
</feature>
<keyword evidence="1" id="KW-0812">Transmembrane</keyword>
<keyword evidence="1" id="KW-1133">Transmembrane helix</keyword>
<dbReference type="STRING" id="393003.SAMN05660461_3432"/>
<organism evidence="3 4">
    <name type="scientific">Chitinophaga ginsengisegetis</name>
    <dbReference type="NCBI Taxonomy" id="393003"/>
    <lineage>
        <taxon>Bacteria</taxon>
        <taxon>Pseudomonadati</taxon>
        <taxon>Bacteroidota</taxon>
        <taxon>Chitinophagia</taxon>
        <taxon>Chitinophagales</taxon>
        <taxon>Chitinophagaceae</taxon>
        <taxon>Chitinophaga</taxon>
    </lineage>
</organism>
<evidence type="ECO:0000256" key="1">
    <source>
        <dbReference type="SAM" id="Phobius"/>
    </source>
</evidence>
<proteinExistence type="predicted"/>
<keyword evidence="4" id="KW-1185">Reference proteome</keyword>
<sequence length="270" mass="31578">MNNFFRIKYGLLLLLLCCSMQSMAQYENTAQTKEEYDSLLQARITEDSFATIAVDQERAEGEHEYATEIPPFDLREVPDSLVKSLKENKKLQYRDIPPEPPKDNTWMQRFLMALFSSIGAIRIIVMLLLLAGLGFLVYWFMKSNGMSFFRKPQLIEGLTEVPEEDLQSAQEYEEKIKAAIAAGETRQAIRWWYLYTLFQLAGRELIVPGREKTNNDYLRSMRSSPYYKKFATLTLDYEYIWYGGFEVSEENFRNINQEFRDFNNTIGKAS</sequence>
<reference evidence="4" key="1">
    <citation type="submission" date="2017-02" db="EMBL/GenBank/DDBJ databases">
        <authorList>
            <person name="Varghese N."/>
            <person name="Submissions S."/>
        </authorList>
    </citation>
    <scope>NUCLEOTIDE SEQUENCE [LARGE SCALE GENOMIC DNA]</scope>
    <source>
        <strain evidence="4">DSM 18108</strain>
    </source>
</reference>
<keyword evidence="1" id="KW-0472">Membrane</keyword>
<gene>
    <name evidence="3" type="ORF">SAMN05660461_3432</name>
</gene>
<dbReference type="RefSeq" id="WP_079470705.1">
    <property type="nucleotide sequence ID" value="NZ_FUZZ01000002.1"/>
</dbReference>
<feature type="chain" id="PRO_5012549829" evidence="2">
    <location>
        <begin position="25"/>
        <end position="270"/>
    </location>
</feature>
<dbReference type="Proteomes" id="UP000190166">
    <property type="component" value="Unassembled WGS sequence"/>
</dbReference>
<feature type="transmembrane region" description="Helical" evidence="1">
    <location>
        <begin position="110"/>
        <end position="141"/>
    </location>
</feature>
<keyword evidence="2" id="KW-0732">Signal</keyword>
<evidence type="ECO:0000313" key="3">
    <source>
        <dbReference type="EMBL" id="SKD06451.1"/>
    </source>
</evidence>
<accession>A0A1T5P122</accession>
<evidence type="ECO:0000256" key="2">
    <source>
        <dbReference type="SAM" id="SignalP"/>
    </source>
</evidence>
<dbReference type="EMBL" id="FUZZ01000002">
    <property type="protein sequence ID" value="SKD06451.1"/>
    <property type="molecule type" value="Genomic_DNA"/>
</dbReference>